<accession>A0A1I7YV91</accession>
<proteinExistence type="predicted"/>
<feature type="compositionally biased region" description="Basic and acidic residues" evidence="1">
    <location>
        <begin position="63"/>
        <end position="78"/>
    </location>
</feature>
<evidence type="ECO:0000313" key="2">
    <source>
        <dbReference type="Proteomes" id="UP000095287"/>
    </source>
</evidence>
<feature type="region of interest" description="Disordered" evidence="1">
    <location>
        <begin position="49"/>
        <end position="78"/>
    </location>
</feature>
<dbReference type="AlphaFoldDB" id="A0A1I7YV91"/>
<name>A0A1I7YV91_9BILA</name>
<dbReference type="WBParaSite" id="L893_g19861.t1">
    <property type="protein sequence ID" value="L893_g19861.t1"/>
    <property type="gene ID" value="L893_g19861"/>
</dbReference>
<dbReference type="Proteomes" id="UP000095287">
    <property type="component" value="Unplaced"/>
</dbReference>
<protein>
    <submittedName>
        <fullName evidence="3">Uncharacterized protein</fullName>
    </submittedName>
</protein>
<organism evidence="2 3">
    <name type="scientific">Steinernema glaseri</name>
    <dbReference type="NCBI Taxonomy" id="37863"/>
    <lineage>
        <taxon>Eukaryota</taxon>
        <taxon>Metazoa</taxon>
        <taxon>Ecdysozoa</taxon>
        <taxon>Nematoda</taxon>
        <taxon>Chromadorea</taxon>
        <taxon>Rhabditida</taxon>
        <taxon>Tylenchina</taxon>
        <taxon>Panagrolaimomorpha</taxon>
        <taxon>Strongyloidoidea</taxon>
        <taxon>Steinernematidae</taxon>
        <taxon>Steinernema</taxon>
    </lineage>
</organism>
<keyword evidence="2" id="KW-1185">Reference proteome</keyword>
<evidence type="ECO:0000313" key="3">
    <source>
        <dbReference type="WBParaSite" id="L893_g19861.t1"/>
    </source>
</evidence>
<reference evidence="3" key="1">
    <citation type="submission" date="2016-11" db="UniProtKB">
        <authorList>
            <consortium name="WormBaseParasite"/>
        </authorList>
    </citation>
    <scope>IDENTIFICATION</scope>
</reference>
<sequence length="78" mass="9507">MHTENHYYMFEIKRWMRNLRTSTLNSKNIAKANLLTMRSYILNKREKEEDVRFSERAATPDATGRRRFESELSHRERS</sequence>
<evidence type="ECO:0000256" key="1">
    <source>
        <dbReference type="SAM" id="MobiDB-lite"/>
    </source>
</evidence>